<evidence type="ECO:0000256" key="2">
    <source>
        <dbReference type="ARBA" id="ARBA00022475"/>
    </source>
</evidence>
<keyword evidence="4 6" id="KW-1133">Transmembrane helix</keyword>
<keyword evidence="2" id="KW-1003">Cell membrane</keyword>
<feature type="transmembrane region" description="Helical" evidence="6">
    <location>
        <begin position="250"/>
        <end position="275"/>
    </location>
</feature>
<evidence type="ECO:0000256" key="1">
    <source>
        <dbReference type="ARBA" id="ARBA00004651"/>
    </source>
</evidence>
<protein>
    <submittedName>
        <fullName evidence="7">Ribonuclease BN-like family protein</fullName>
    </submittedName>
</protein>
<organism evidence="7 8">
    <name type="scientific">Acidithrix ferrooxidans</name>
    <dbReference type="NCBI Taxonomy" id="1280514"/>
    <lineage>
        <taxon>Bacteria</taxon>
        <taxon>Bacillati</taxon>
        <taxon>Actinomycetota</taxon>
        <taxon>Acidimicrobiia</taxon>
        <taxon>Acidimicrobiales</taxon>
        <taxon>Acidimicrobiaceae</taxon>
        <taxon>Acidithrix</taxon>
    </lineage>
</organism>
<evidence type="ECO:0000256" key="3">
    <source>
        <dbReference type="ARBA" id="ARBA00022692"/>
    </source>
</evidence>
<evidence type="ECO:0000256" key="6">
    <source>
        <dbReference type="SAM" id="Phobius"/>
    </source>
</evidence>
<feature type="transmembrane region" description="Helical" evidence="6">
    <location>
        <begin position="162"/>
        <end position="181"/>
    </location>
</feature>
<evidence type="ECO:0000313" key="7">
    <source>
        <dbReference type="EMBL" id="KJF16586.1"/>
    </source>
</evidence>
<dbReference type="EMBL" id="JXYS01000079">
    <property type="protein sequence ID" value="KJF16586.1"/>
    <property type="molecule type" value="Genomic_DNA"/>
</dbReference>
<name>A0A0D8HHN0_9ACTN</name>
<proteinExistence type="predicted"/>
<evidence type="ECO:0000313" key="8">
    <source>
        <dbReference type="Proteomes" id="UP000032360"/>
    </source>
</evidence>
<sequence length="330" mass="35804">MKLTPSKETFVKISSLIPSLVKLIDSIQRKNKVASFMVAVYIKSSRDRVSSMAALFAYYALFAIIPLLILLVGLLGIFTTHNSSLKETVLNSALANFPIIGAQIKSNIHVLVIGTISSIVSVVTLASATKGLSSIAMRSMQDIWYVVPAERGGFAPQLGRKILWSLVIGIGSIASTTLAAYSSRFLIISILIAALINIAMFILATNICLPKSIGIRKIWRGAVAGAIVWQILQFFGSSIVSHQLSKASALYGFFGIVIGLLTWVYLISYVTLITAQIDVVFELKLWPRSLDRSNPTTADLAAQKLQNKANVIYTNQTLESTPAPKSINGR</sequence>
<dbReference type="InterPro" id="IPR017039">
    <property type="entry name" value="Virul_fac_BrkB"/>
</dbReference>
<evidence type="ECO:0000256" key="5">
    <source>
        <dbReference type="ARBA" id="ARBA00023136"/>
    </source>
</evidence>
<dbReference type="AlphaFoldDB" id="A0A0D8HHN0"/>
<feature type="transmembrane region" description="Helical" evidence="6">
    <location>
        <begin position="53"/>
        <end position="78"/>
    </location>
</feature>
<comment type="subcellular location">
    <subcellularLocation>
        <location evidence="1">Cell membrane</location>
        <topology evidence="1">Multi-pass membrane protein</topology>
    </subcellularLocation>
</comment>
<comment type="caution">
    <text evidence="7">The sequence shown here is derived from an EMBL/GenBank/DDBJ whole genome shotgun (WGS) entry which is preliminary data.</text>
</comment>
<dbReference type="PANTHER" id="PTHR30213:SF0">
    <property type="entry name" value="UPF0761 MEMBRANE PROTEIN YIHY"/>
    <property type="match status" value="1"/>
</dbReference>
<evidence type="ECO:0000256" key="4">
    <source>
        <dbReference type="ARBA" id="ARBA00022989"/>
    </source>
</evidence>
<reference evidence="7 8" key="1">
    <citation type="submission" date="2015-01" db="EMBL/GenBank/DDBJ databases">
        <title>Draft genome of the acidophilic iron oxidizer Acidithrix ferrooxidans strain Py-F3.</title>
        <authorList>
            <person name="Poehlein A."/>
            <person name="Eisen S."/>
            <person name="Schloemann M."/>
            <person name="Johnson B.D."/>
            <person name="Daniel R."/>
            <person name="Muehling M."/>
        </authorList>
    </citation>
    <scope>NUCLEOTIDE SEQUENCE [LARGE SCALE GENOMIC DNA]</scope>
    <source>
        <strain evidence="7 8">Py-F3</strain>
    </source>
</reference>
<feature type="transmembrane region" description="Helical" evidence="6">
    <location>
        <begin position="187"/>
        <end position="209"/>
    </location>
</feature>
<dbReference type="Pfam" id="PF03631">
    <property type="entry name" value="Virul_fac_BrkB"/>
    <property type="match status" value="1"/>
</dbReference>
<keyword evidence="5 6" id="KW-0472">Membrane</keyword>
<keyword evidence="8" id="KW-1185">Reference proteome</keyword>
<gene>
    <name evidence="7" type="ORF">AXFE_25540</name>
</gene>
<dbReference type="GO" id="GO:0005886">
    <property type="term" value="C:plasma membrane"/>
    <property type="evidence" value="ECO:0007669"/>
    <property type="project" value="UniProtKB-SubCell"/>
</dbReference>
<feature type="transmembrane region" description="Helical" evidence="6">
    <location>
        <begin position="221"/>
        <end position="244"/>
    </location>
</feature>
<dbReference type="STRING" id="1280514.AXFE_25540"/>
<dbReference type="PANTHER" id="PTHR30213">
    <property type="entry name" value="INNER MEMBRANE PROTEIN YHJD"/>
    <property type="match status" value="1"/>
</dbReference>
<accession>A0A0D8HHN0</accession>
<dbReference type="Proteomes" id="UP000032360">
    <property type="component" value="Unassembled WGS sequence"/>
</dbReference>
<feature type="transmembrane region" description="Helical" evidence="6">
    <location>
        <begin position="108"/>
        <end position="128"/>
    </location>
</feature>
<keyword evidence="3 6" id="KW-0812">Transmembrane</keyword>